<name>A0A6N7XDS4_9FIRM</name>
<feature type="transmembrane region" description="Helical" evidence="3">
    <location>
        <begin position="360"/>
        <end position="378"/>
    </location>
</feature>
<feature type="transmembrane region" description="Helical" evidence="3">
    <location>
        <begin position="414"/>
        <end position="440"/>
    </location>
</feature>
<keyword evidence="3" id="KW-0812">Transmembrane</keyword>
<sequence>MKNLQDYNISYSLDENINLMKEIFKDDNTLKIKKLQNQFNPNMVCCIFFINGMVDENIISEYIIKPIITNRISSNLNQMDTFQDQIIMSCSSEKTKDISKLVDAVLMGNTALFLECENNCLIIKSQGWQTRNIEEPTVEKALRGPREGFNECLMVNLSMIRRKIKSNKLKFNFMTIGDITNTDICIAYIEGLAEEKILENLYSQLNAIKIDGILDVKYIQEYIDKEPFSIFETTGSTEKPDVVASKLLEGRIAVLVDGSPVVMTLPYIFIELFQSADDYSLNYYFSSINRILRIFGFLSTISIPPIYLALVTQHQEFIPTPLMMSIYASRISTPLPTILELTGLLIVFEELREAGARMPSFIGQALSIVGALVLGTAAVDARFVSAPIIIVVGMSGIAGLITPNLNGASNVIKIALIFLSSILGLYGYIIGMTFLLIHLFKLDSFGIPYMSNLTTFNMQSLKDTAVRFPAWYMRLRPRYMTNNHIRSNGGKNHE</sequence>
<keyword evidence="3" id="KW-1133">Transmembrane helix</keyword>
<dbReference type="PANTHER" id="PTHR22550">
    <property type="entry name" value="SPORE GERMINATION PROTEIN"/>
    <property type="match status" value="1"/>
</dbReference>
<organism evidence="4 5">
    <name type="scientific">Tissierella pigra</name>
    <dbReference type="NCBI Taxonomy" id="2607614"/>
    <lineage>
        <taxon>Bacteria</taxon>
        <taxon>Bacillati</taxon>
        <taxon>Bacillota</taxon>
        <taxon>Tissierellia</taxon>
        <taxon>Tissierellales</taxon>
        <taxon>Tissierellaceae</taxon>
        <taxon>Tissierella</taxon>
    </lineage>
</organism>
<dbReference type="RefSeq" id="WP_154438503.1">
    <property type="nucleotide sequence ID" value="NZ_VUNQ01000002.1"/>
</dbReference>
<dbReference type="Pfam" id="PF03323">
    <property type="entry name" value="GerA"/>
    <property type="match status" value="1"/>
</dbReference>
<comment type="caution">
    <text evidence="4">The sequence shown here is derived from an EMBL/GenBank/DDBJ whole genome shotgun (WGS) entry which is preliminary data.</text>
</comment>
<feature type="transmembrane region" description="Helical" evidence="3">
    <location>
        <begin position="331"/>
        <end position="348"/>
    </location>
</feature>
<dbReference type="InterPro" id="IPR004995">
    <property type="entry name" value="Spore_Ger"/>
</dbReference>
<evidence type="ECO:0000256" key="2">
    <source>
        <dbReference type="ARBA" id="ARBA00023136"/>
    </source>
</evidence>
<feature type="transmembrane region" description="Helical" evidence="3">
    <location>
        <begin position="291"/>
        <end position="311"/>
    </location>
</feature>
<dbReference type="EMBL" id="VUNQ01000002">
    <property type="protein sequence ID" value="MSU00201.1"/>
    <property type="molecule type" value="Genomic_DNA"/>
</dbReference>
<keyword evidence="2 3" id="KW-0472">Membrane</keyword>
<evidence type="ECO:0000256" key="1">
    <source>
        <dbReference type="ARBA" id="ARBA00005278"/>
    </source>
</evidence>
<protein>
    <submittedName>
        <fullName evidence="4">Spore germination protein</fullName>
    </submittedName>
</protein>
<dbReference type="GO" id="GO:0016020">
    <property type="term" value="C:membrane"/>
    <property type="evidence" value="ECO:0007669"/>
    <property type="project" value="InterPro"/>
</dbReference>
<proteinExistence type="inferred from homology"/>
<reference evidence="4 5" key="1">
    <citation type="submission" date="2019-09" db="EMBL/GenBank/DDBJ databases">
        <title>In-depth cultivation of the pig gut microbiome towards novel bacterial diversity and tailored functional studies.</title>
        <authorList>
            <person name="Wylensek D."/>
            <person name="Hitch T.C.A."/>
            <person name="Clavel T."/>
        </authorList>
    </citation>
    <scope>NUCLEOTIDE SEQUENCE [LARGE SCALE GENOMIC DNA]</scope>
    <source>
        <strain evidence="4 5">WCA3-693-APC-4?</strain>
    </source>
</reference>
<evidence type="ECO:0000256" key="3">
    <source>
        <dbReference type="SAM" id="Phobius"/>
    </source>
</evidence>
<feature type="transmembrane region" description="Helical" evidence="3">
    <location>
        <begin position="384"/>
        <end position="402"/>
    </location>
</feature>
<dbReference type="GO" id="GO:0009847">
    <property type="term" value="P:spore germination"/>
    <property type="evidence" value="ECO:0007669"/>
    <property type="project" value="InterPro"/>
</dbReference>
<keyword evidence="5" id="KW-1185">Reference proteome</keyword>
<gene>
    <name evidence="4" type="ORF">FYJ83_01805</name>
</gene>
<dbReference type="PIRSF" id="PIRSF005690">
    <property type="entry name" value="GerBA"/>
    <property type="match status" value="1"/>
</dbReference>
<evidence type="ECO:0000313" key="4">
    <source>
        <dbReference type="EMBL" id="MSU00201.1"/>
    </source>
</evidence>
<dbReference type="Proteomes" id="UP000469523">
    <property type="component" value="Unassembled WGS sequence"/>
</dbReference>
<dbReference type="AlphaFoldDB" id="A0A6N7XDS4"/>
<accession>A0A6N7XDS4</accession>
<comment type="similarity">
    <text evidence="1">Belongs to the GerABKA family.</text>
</comment>
<dbReference type="InterPro" id="IPR050768">
    <property type="entry name" value="UPF0353/GerABKA_families"/>
</dbReference>
<dbReference type="PANTHER" id="PTHR22550:SF5">
    <property type="entry name" value="LEUCINE ZIPPER PROTEIN 4"/>
    <property type="match status" value="1"/>
</dbReference>
<evidence type="ECO:0000313" key="5">
    <source>
        <dbReference type="Proteomes" id="UP000469523"/>
    </source>
</evidence>